<dbReference type="STRING" id="307972.A0A2G8KI65"/>
<dbReference type="InterPro" id="IPR013087">
    <property type="entry name" value="Znf_C2H2_type"/>
</dbReference>
<dbReference type="GO" id="GO:0008270">
    <property type="term" value="F:zinc ion binding"/>
    <property type="evidence" value="ECO:0007669"/>
    <property type="project" value="UniProtKB-KW"/>
</dbReference>
<dbReference type="InterPro" id="IPR000315">
    <property type="entry name" value="Znf_B-box"/>
</dbReference>
<dbReference type="Pfam" id="PF13445">
    <property type="entry name" value="zf-RING_UBOX"/>
    <property type="match status" value="1"/>
</dbReference>
<evidence type="ECO:0000256" key="3">
    <source>
        <dbReference type="ARBA" id="ARBA00022833"/>
    </source>
</evidence>
<dbReference type="AlphaFoldDB" id="A0A2G8KI65"/>
<dbReference type="Gene3D" id="3.30.40.10">
    <property type="entry name" value="Zinc/RING finger domain, C3HC4 (zinc finger)"/>
    <property type="match status" value="1"/>
</dbReference>
<protein>
    <submittedName>
        <fullName evidence="8">Uncharacterized protein</fullName>
    </submittedName>
</protein>
<evidence type="ECO:0000313" key="9">
    <source>
        <dbReference type="Proteomes" id="UP000230750"/>
    </source>
</evidence>
<dbReference type="OrthoDB" id="342730at2759"/>
<dbReference type="PANTHER" id="PTHR25462:SF229">
    <property type="entry name" value="TRANSCRIPTION INTERMEDIARY FACTOR 1-BETA"/>
    <property type="match status" value="1"/>
</dbReference>
<feature type="domain" description="B box-type" evidence="7">
    <location>
        <begin position="156"/>
        <end position="199"/>
    </location>
</feature>
<dbReference type="CDD" id="cd19757">
    <property type="entry name" value="Bbox1"/>
    <property type="match status" value="1"/>
</dbReference>
<comment type="caution">
    <text evidence="8">The sequence shown here is derived from an EMBL/GenBank/DDBJ whole genome shotgun (WGS) entry which is preliminary data.</text>
</comment>
<dbReference type="SUPFAM" id="SSF57845">
    <property type="entry name" value="B-box zinc-binding domain"/>
    <property type="match status" value="1"/>
</dbReference>
<keyword evidence="3" id="KW-0862">Zinc</keyword>
<keyword evidence="2 4" id="KW-0863">Zinc-finger</keyword>
<dbReference type="PROSITE" id="PS50119">
    <property type="entry name" value="ZF_BBOX"/>
    <property type="match status" value="2"/>
</dbReference>
<dbReference type="SUPFAM" id="SSF57850">
    <property type="entry name" value="RING/U-box"/>
    <property type="match status" value="1"/>
</dbReference>
<dbReference type="Gene3D" id="3.30.160.60">
    <property type="entry name" value="Classic Zinc Finger"/>
    <property type="match status" value="1"/>
</dbReference>
<dbReference type="GO" id="GO:0006513">
    <property type="term" value="P:protein monoubiquitination"/>
    <property type="evidence" value="ECO:0007669"/>
    <property type="project" value="TreeGrafter"/>
</dbReference>
<dbReference type="Pfam" id="PF00643">
    <property type="entry name" value="zf-B_box"/>
    <property type="match status" value="2"/>
</dbReference>
<accession>A0A2G8KI65</accession>
<dbReference type="PROSITE" id="PS00028">
    <property type="entry name" value="ZINC_FINGER_C2H2_1"/>
    <property type="match status" value="1"/>
</dbReference>
<dbReference type="PROSITE" id="PS00518">
    <property type="entry name" value="ZF_RING_1"/>
    <property type="match status" value="1"/>
</dbReference>
<evidence type="ECO:0000313" key="8">
    <source>
        <dbReference type="EMBL" id="PIK47687.1"/>
    </source>
</evidence>
<dbReference type="SMART" id="SM00184">
    <property type="entry name" value="RING"/>
    <property type="match status" value="2"/>
</dbReference>
<dbReference type="GO" id="GO:0061630">
    <property type="term" value="F:ubiquitin protein ligase activity"/>
    <property type="evidence" value="ECO:0007669"/>
    <property type="project" value="TreeGrafter"/>
</dbReference>
<feature type="coiled-coil region" evidence="5">
    <location>
        <begin position="196"/>
        <end position="224"/>
    </location>
</feature>
<dbReference type="InterPro" id="IPR013083">
    <property type="entry name" value="Znf_RING/FYVE/PHD"/>
</dbReference>
<evidence type="ECO:0000256" key="4">
    <source>
        <dbReference type="PROSITE-ProRule" id="PRU00024"/>
    </source>
</evidence>
<feature type="domain" description="B box-type" evidence="7">
    <location>
        <begin position="95"/>
        <end position="141"/>
    </location>
</feature>
<dbReference type="SMART" id="SM00336">
    <property type="entry name" value="BBOX"/>
    <property type="match status" value="2"/>
</dbReference>
<dbReference type="InterPro" id="IPR001841">
    <property type="entry name" value="Znf_RING"/>
</dbReference>
<keyword evidence="9" id="KW-1185">Reference proteome</keyword>
<dbReference type="InterPro" id="IPR027370">
    <property type="entry name" value="Znf-RING_euk"/>
</dbReference>
<evidence type="ECO:0000259" key="6">
    <source>
        <dbReference type="PROSITE" id="PS50089"/>
    </source>
</evidence>
<dbReference type="InterPro" id="IPR047153">
    <property type="entry name" value="TRIM45/56/19-like"/>
</dbReference>
<evidence type="ECO:0000256" key="5">
    <source>
        <dbReference type="SAM" id="Coils"/>
    </source>
</evidence>
<reference evidence="8 9" key="1">
    <citation type="journal article" date="2017" name="PLoS Biol.">
        <title>The sea cucumber genome provides insights into morphological evolution and visceral regeneration.</title>
        <authorList>
            <person name="Zhang X."/>
            <person name="Sun L."/>
            <person name="Yuan J."/>
            <person name="Sun Y."/>
            <person name="Gao Y."/>
            <person name="Zhang L."/>
            <person name="Li S."/>
            <person name="Dai H."/>
            <person name="Hamel J.F."/>
            <person name="Liu C."/>
            <person name="Yu Y."/>
            <person name="Liu S."/>
            <person name="Lin W."/>
            <person name="Guo K."/>
            <person name="Jin S."/>
            <person name="Xu P."/>
            <person name="Storey K.B."/>
            <person name="Huan P."/>
            <person name="Zhang T."/>
            <person name="Zhou Y."/>
            <person name="Zhang J."/>
            <person name="Lin C."/>
            <person name="Li X."/>
            <person name="Xing L."/>
            <person name="Huo D."/>
            <person name="Sun M."/>
            <person name="Wang L."/>
            <person name="Mercier A."/>
            <person name="Li F."/>
            <person name="Yang H."/>
            <person name="Xiang J."/>
        </authorList>
    </citation>
    <scope>NUCLEOTIDE SEQUENCE [LARGE SCALE GENOMIC DNA]</scope>
    <source>
        <strain evidence="8">Shaxun</strain>
        <tissue evidence="8">Muscle</tissue>
    </source>
</reference>
<feature type="domain" description="RING-type" evidence="6">
    <location>
        <begin position="16"/>
        <end position="58"/>
    </location>
</feature>
<dbReference type="EMBL" id="MRZV01000565">
    <property type="protein sequence ID" value="PIK47687.1"/>
    <property type="molecule type" value="Genomic_DNA"/>
</dbReference>
<dbReference type="PANTHER" id="PTHR25462">
    <property type="entry name" value="BONUS, ISOFORM C-RELATED"/>
    <property type="match status" value="1"/>
</dbReference>
<keyword evidence="5" id="KW-0175">Coiled coil</keyword>
<proteinExistence type="predicted"/>
<name>A0A2G8KI65_STIJA</name>
<evidence type="ECO:0000256" key="1">
    <source>
        <dbReference type="ARBA" id="ARBA00022723"/>
    </source>
</evidence>
<dbReference type="PROSITE" id="PS50089">
    <property type="entry name" value="ZF_RING_2"/>
    <property type="match status" value="1"/>
</dbReference>
<evidence type="ECO:0000256" key="2">
    <source>
        <dbReference type="ARBA" id="ARBA00022771"/>
    </source>
</evidence>
<keyword evidence="1" id="KW-0479">Metal-binding</keyword>
<sequence>MAAKVVKDLSEDFLICCICMKQFRSPKMLPCIHSFCEECIEKYAAKQDGNKVPCPTCRKVCSLPETGVKGLQTNFHLINLVERVNLLERLTSTEESASVCDSCKSFDAEAFCVDCNFAICSKCKGQHALFPILQSHSVIPLKQINDPKSQQEWKTARSPFCALHTFEKLQFYCKTCSKLICRDCTIVFHSKPQHDYTEATSQFNDSKQELNSLLENSVSQLEKAVGYKRDGNVGVVALNKSKEEREIEITNHYKERIKEIQKVYEKQKQDLLEEITARIEPVESQVQSADDWIKRMQTTQEITRKIISENNPWELMSLSSDLTNAFESLRVDSLAFQWSKPQSQHEIAFSPCEEPDKHIGIQYHQGKLAVSDEANVIYLCTFEERNKYLYVAKVTINTGKVEQLRPYKWNDEVLDGARLTGSMVQNSLFIGLGTYVVEFKCASLCKGYRYGSLTEHVITDMAFVSSRSELLIFTKKPLKGDKNMYCSPLINVFKIPPHRNKPIETINFSADSLVDSIRVCHNHLFYILDGGLRQHHYTEESLKDILHHVDPPKELLNITQTDILHCKKIANPNSYYYRASECDACVFILWKGSMNKAGNNPEEAAWILKEYNTKDRIVLGDLKYVKGNAPKAPSALLCKETGNECMEIYLCDDVGNINTYRRGPYCKQVAHYSMI</sequence>
<organism evidence="8 9">
    <name type="scientific">Stichopus japonicus</name>
    <name type="common">Sea cucumber</name>
    <dbReference type="NCBI Taxonomy" id="307972"/>
    <lineage>
        <taxon>Eukaryota</taxon>
        <taxon>Metazoa</taxon>
        <taxon>Echinodermata</taxon>
        <taxon>Eleutherozoa</taxon>
        <taxon>Echinozoa</taxon>
        <taxon>Holothuroidea</taxon>
        <taxon>Aspidochirotacea</taxon>
        <taxon>Aspidochirotida</taxon>
        <taxon>Stichopodidae</taxon>
        <taxon>Apostichopus</taxon>
    </lineage>
</organism>
<evidence type="ECO:0000259" key="7">
    <source>
        <dbReference type="PROSITE" id="PS50119"/>
    </source>
</evidence>
<dbReference type="Proteomes" id="UP000230750">
    <property type="component" value="Unassembled WGS sequence"/>
</dbReference>
<gene>
    <name evidence="8" type="ORF">BSL78_15461</name>
</gene>
<dbReference type="InterPro" id="IPR017907">
    <property type="entry name" value="Znf_RING_CS"/>
</dbReference>